<evidence type="ECO:0000256" key="1">
    <source>
        <dbReference type="ARBA" id="ARBA00006100"/>
    </source>
</evidence>
<dbReference type="eggNOG" id="COG0635">
    <property type="taxonomic scope" value="Bacteria"/>
</dbReference>
<dbReference type="InterPro" id="IPR007197">
    <property type="entry name" value="rSAM"/>
</dbReference>
<dbReference type="PANTHER" id="PTHR13932:SF5">
    <property type="entry name" value="RADICAL S-ADENOSYL METHIONINE DOMAIN-CONTAINING PROTEIN 1, MITOCHONDRIAL"/>
    <property type="match status" value="1"/>
</dbReference>
<protein>
    <recommendedName>
        <fullName evidence="2">Heme chaperone HemW</fullName>
    </recommendedName>
</protein>
<dbReference type="GO" id="GO:0004109">
    <property type="term" value="F:coproporphyrinogen oxidase activity"/>
    <property type="evidence" value="ECO:0007669"/>
    <property type="project" value="InterPro"/>
</dbReference>
<dbReference type="EMBL" id="CP002628">
    <property type="protein sequence ID" value="AEB06941.1"/>
    <property type="molecule type" value="Genomic_DNA"/>
</dbReference>
<sequence length="396" mass="42913">MGVHALYVHMPFCRSRCPYCDFFSCALGARGSDAQAGAYLDMVCARIDELGSIGVLDHLRCGYIGGGTPSLFGPALAGAVARIRRWCEPVEITCEANPESCTASFCSAIARAGATRISLGVQSLIDEELAVMGRIHTRERALCAIEIARATGMSVSCDLMCGLPGQTADSWERTLLDVIEAAPDHISVYPLSIEPGTPFERRCARDAHLVPDEDLQADLMIAARAMLREAGFEPYEVASYARSGHACLHNIAYWTAKSYAAIGPSAAAMFSVDEFTRYREAFPGVEPGPRAARVRLRQRDARGRSFEAEFLDERETVAEDLMLGMRMSAGIGAGLLDRARTTLGDAALTRALESALEGGLASWSRVGRDERLVPTERGWLFGNELYGLMWDLAADG</sequence>
<name>F2N7P9_CORGP</name>
<dbReference type="SFLD" id="SFLDF00562">
    <property type="entry name" value="HemN-like__clustered_with_heat"/>
    <property type="match status" value="1"/>
</dbReference>
<dbReference type="Gene3D" id="3.30.750.200">
    <property type="match status" value="1"/>
</dbReference>
<dbReference type="AlphaFoldDB" id="F2N7P9"/>
<reference evidence="5" key="1">
    <citation type="journal article" date="2013" name="Stand. Genomic Sci.">
        <title>Complete genome sequence of Coriobacterium glomerans type strain (PW2(T)) from the midgut of Pyrrhocoris apterus L. (red soldier bug).</title>
        <authorList>
            <person name="Stackebrandt E."/>
            <person name="Zeytun A."/>
            <person name="Lapidus A."/>
            <person name="Nolan M."/>
            <person name="Lucas S."/>
            <person name="Hammon N."/>
            <person name="Deshpande S."/>
            <person name="Cheng J.F."/>
            <person name="Tapia R."/>
            <person name="Goodwin L.A."/>
            <person name="Pitluck S."/>
            <person name="Liolios K."/>
            <person name="Pagani I."/>
            <person name="Ivanova N."/>
            <person name="Mavromatis K."/>
            <person name="Mikhailova N."/>
            <person name="Huntemann M."/>
            <person name="Pati A."/>
            <person name="Chen A."/>
            <person name="Palaniappan K."/>
            <person name="Chang Y.J."/>
            <person name="Land M."/>
            <person name="Hauser L."/>
            <person name="Rohde M."/>
            <person name="Pukall R."/>
            <person name="Goker M."/>
            <person name="Detter J.C."/>
            <person name="Woyke T."/>
            <person name="Bristow J."/>
            <person name="Eisen J.A."/>
            <person name="Markowitz V."/>
            <person name="Hugenholtz P."/>
            <person name="Kyrpides N.C."/>
            <person name="Klenk H.P."/>
        </authorList>
    </citation>
    <scope>NUCLEOTIDE SEQUENCE</scope>
    <source>
        <strain evidence="5">ATCC 49209 / DSM 20642 / JCM 10262 / PW2</strain>
    </source>
</reference>
<dbReference type="Pfam" id="PF04055">
    <property type="entry name" value="Radical_SAM"/>
    <property type="match status" value="1"/>
</dbReference>
<dbReference type="InterPro" id="IPR058240">
    <property type="entry name" value="rSAM_sf"/>
</dbReference>
<keyword evidence="5" id="KW-1185">Reference proteome</keyword>
<dbReference type="STRING" id="700015.Corgl_0828"/>
<dbReference type="RefSeq" id="WP_013708684.1">
    <property type="nucleotide sequence ID" value="NC_015389.1"/>
</dbReference>
<evidence type="ECO:0000259" key="3">
    <source>
        <dbReference type="PROSITE" id="PS51918"/>
    </source>
</evidence>
<dbReference type="GO" id="GO:0051539">
    <property type="term" value="F:4 iron, 4 sulfur cluster binding"/>
    <property type="evidence" value="ECO:0007669"/>
    <property type="project" value="InterPro"/>
</dbReference>
<dbReference type="SMART" id="SM00729">
    <property type="entry name" value="Elp3"/>
    <property type="match status" value="1"/>
</dbReference>
<dbReference type="InterPro" id="IPR006638">
    <property type="entry name" value="Elp3/MiaA/NifB-like_rSAM"/>
</dbReference>
<dbReference type="GO" id="GO:0006779">
    <property type="term" value="P:porphyrin-containing compound biosynthetic process"/>
    <property type="evidence" value="ECO:0007669"/>
    <property type="project" value="InterPro"/>
</dbReference>
<dbReference type="CDD" id="cd01335">
    <property type="entry name" value="Radical_SAM"/>
    <property type="match status" value="1"/>
</dbReference>
<dbReference type="SFLD" id="SFLDG01065">
    <property type="entry name" value="anaerobic_coproporphyrinogen-I"/>
    <property type="match status" value="1"/>
</dbReference>
<dbReference type="PROSITE" id="PS51918">
    <property type="entry name" value="RADICAL_SAM"/>
    <property type="match status" value="1"/>
</dbReference>
<evidence type="ECO:0000313" key="4">
    <source>
        <dbReference type="EMBL" id="AEB06941.1"/>
    </source>
</evidence>
<dbReference type="HOGENOM" id="CLU_027579_2_0_11"/>
<dbReference type="Proteomes" id="UP000006851">
    <property type="component" value="Chromosome"/>
</dbReference>
<dbReference type="SFLD" id="SFLDS00029">
    <property type="entry name" value="Radical_SAM"/>
    <property type="match status" value="1"/>
</dbReference>
<evidence type="ECO:0000313" key="5">
    <source>
        <dbReference type="Proteomes" id="UP000006851"/>
    </source>
</evidence>
<feature type="domain" description="Radical SAM core" evidence="3">
    <location>
        <begin position="1"/>
        <end position="233"/>
    </location>
</feature>
<gene>
    <name evidence="4" type="ordered locus">Corgl_0828</name>
</gene>
<comment type="similarity">
    <text evidence="1">Belongs to the anaerobic coproporphyrinogen-III oxidase family. HemW subfamily.</text>
</comment>
<evidence type="ECO:0000256" key="2">
    <source>
        <dbReference type="ARBA" id="ARBA00017228"/>
    </source>
</evidence>
<dbReference type="OrthoDB" id="9808022at2"/>
<dbReference type="SUPFAM" id="SSF102114">
    <property type="entry name" value="Radical SAM enzymes"/>
    <property type="match status" value="1"/>
</dbReference>
<accession>F2N7P9</accession>
<dbReference type="InterPro" id="IPR004559">
    <property type="entry name" value="HemW-like"/>
</dbReference>
<dbReference type="PANTHER" id="PTHR13932">
    <property type="entry name" value="COPROPORPHYRINIGEN III OXIDASE"/>
    <property type="match status" value="1"/>
</dbReference>
<dbReference type="InterPro" id="IPR034505">
    <property type="entry name" value="Coproporphyrinogen-III_oxidase"/>
</dbReference>
<dbReference type="KEGG" id="cgo:Corgl_0828"/>
<proteinExistence type="inferred from homology"/>
<dbReference type="GO" id="GO:0005737">
    <property type="term" value="C:cytoplasm"/>
    <property type="evidence" value="ECO:0007669"/>
    <property type="project" value="InterPro"/>
</dbReference>
<organism evidence="4 5">
    <name type="scientific">Coriobacterium glomerans (strain ATCC 49209 / DSM 20642 / JCM 10262 / PW2)</name>
    <dbReference type="NCBI Taxonomy" id="700015"/>
    <lineage>
        <taxon>Bacteria</taxon>
        <taxon>Bacillati</taxon>
        <taxon>Actinomycetota</taxon>
        <taxon>Coriobacteriia</taxon>
        <taxon>Coriobacteriales</taxon>
        <taxon>Coriobacteriaceae</taxon>
        <taxon>Coriobacterium</taxon>
    </lineage>
</organism>